<proteinExistence type="predicted"/>
<gene>
    <name evidence="1" type="ORF">H9L42_03110</name>
</gene>
<dbReference type="RefSeq" id="WP_187301989.1">
    <property type="nucleotide sequence ID" value="NZ_CBCTON010000004.1"/>
</dbReference>
<accession>A0A923NKP4</accession>
<evidence type="ECO:0000313" key="2">
    <source>
        <dbReference type="Proteomes" id="UP000602647"/>
    </source>
</evidence>
<dbReference type="Proteomes" id="UP000602647">
    <property type="component" value="Unassembled WGS sequence"/>
</dbReference>
<keyword evidence="2" id="KW-1185">Reference proteome</keyword>
<sequence length="71" mass="7881">MSYMSRLNRDFQKAPRLELSDASRYILMSDCHRGNGTANDNFLKNRNILIQEAASTLMVSPASKSAAASFP</sequence>
<protein>
    <submittedName>
        <fullName evidence="1">Uncharacterized protein</fullName>
    </submittedName>
</protein>
<dbReference type="EMBL" id="JACRYT010000002">
    <property type="protein sequence ID" value="MBC6678814.1"/>
    <property type="molecule type" value="Genomic_DNA"/>
</dbReference>
<comment type="caution">
    <text evidence="1">The sequence shown here is derived from an EMBL/GenBank/DDBJ whole genome shotgun (WGS) entry which is preliminary data.</text>
</comment>
<reference evidence="1" key="1">
    <citation type="submission" date="2020-08" db="EMBL/GenBank/DDBJ databases">
        <title>Genome public.</title>
        <authorList>
            <person name="Liu C."/>
            <person name="Sun Q."/>
        </authorList>
    </citation>
    <scope>NUCLEOTIDE SEQUENCE</scope>
    <source>
        <strain evidence="1">BX12</strain>
    </source>
</reference>
<name>A0A923NKP4_9FIRM</name>
<dbReference type="AlphaFoldDB" id="A0A923NKP4"/>
<evidence type="ECO:0000313" key="1">
    <source>
        <dbReference type="EMBL" id="MBC6678814.1"/>
    </source>
</evidence>
<organism evidence="1 2">
    <name type="scientific">Zhenpiania hominis</name>
    <dbReference type="NCBI Taxonomy" id="2763644"/>
    <lineage>
        <taxon>Bacteria</taxon>
        <taxon>Bacillati</taxon>
        <taxon>Bacillota</taxon>
        <taxon>Clostridia</taxon>
        <taxon>Peptostreptococcales</taxon>
        <taxon>Anaerovoracaceae</taxon>
        <taxon>Zhenpiania</taxon>
    </lineage>
</organism>